<keyword evidence="3" id="KW-0804">Transcription</keyword>
<accession>G7WF30</accession>
<dbReference type="InterPro" id="IPR001845">
    <property type="entry name" value="HTH_ArsR_DNA-bd_dom"/>
</dbReference>
<dbReference type="Gene3D" id="1.10.10.10">
    <property type="entry name" value="Winged helix-like DNA-binding domain superfamily/Winged helix DNA-binding domain"/>
    <property type="match status" value="1"/>
</dbReference>
<dbReference type="NCBIfam" id="NF033788">
    <property type="entry name" value="HTH_metalloreg"/>
    <property type="match status" value="1"/>
</dbReference>
<keyword evidence="6" id="KW-1185">Reference proteome</keyword>
<evidence type="ECO:0000313" key="6">
    <source>
        <dbReference type="Proteomes" id="UP000006346"/>
    </source>
</evidence>
<dbReference type="Proteomes" id="UP000006346">
    <property type="component" value="Chromosome"/>
</dbReference>
<protein>
    <submittedName>
        <fullName evidence="5">Putative transcriptional regulator</fullName>
    </submittedName>
</protein>
<dbReference type="RefSeq" id="WP_014184456.1">
    <property type="nucleotide sequence ID" value="NC_016584.1"/>
</dbReference>
<dbReference type="InterPro" id="IPR051081">
    <property type="entry name" value="HTH_MetalResp_TranReg"/>
</dbReference>
<organism evidence="5 6">
    <name type="scientific">Desulfosporosinus orientis (strain ATCC 19365 / DSM 765 / NCIMB 8382 / VKM B-1628 / Singapore I)</name>
    <name type="common">Desulfotomaculum orientis</name>
    <dbReference type="NCBI Taxonomy" id="768706"/>
    <lineage>
        <taxon>Bacteria</taxon>
        <taxon>Bacillati</taxon>
        <taxon>Bacillota</taxon>
        <taxon>Clostridia</taxon>
        <taxon>Eubacteriales</taxon>
        <taxon>Desulfitobacteriaceae</taxon>
        <taxon>Desulfosporosinus</taxon>
    </lineage>
</organism>
<dbReference type="GO" id="GO:0003700">
    <property type="term" value="F:DNA-binding transcription factor activity"/>
    <property type="evidence" value="ECO:0007669"/>
    <property type="project" value="InterPro"/>
</dbReference>
<dbReference type="eggNOG" id="COG0640">
    <property type="taxonomic scope" value="Bacteria"/>
</dbReference>
<evidence type="ECO:0000259" key="4">
    <source>
        <dbReference type="PROSITE" id="PS50987"/>
    </source>
</evidence>
<evidence type="ECO:0000313" key="5">
    <source>
        <dbReference type="EMBL" id="AET67641.1"/>
    </source>
</evidence>
<dbReference type="PANTHER" id="PTHR33154:SF33">
    <property type="entry name" value="TRANSCRIPTIONAL REPRESSOR SDPR"/>
    <property type="match status" value="1"/>
</dbReference>
<dbReference type="AlphaFoldDB" id="G7WF30"/>
<dbReference type="PRINTS" id="PR00778">
    <property type="entry name" value="HTHARSR"/>
</dbReference>
<dbReference type="KEGG" id="dor:Desor_2032"/>
<dbReference type="PANTHER" id="PTHR33154">
    <property type="entry name" value="TRANSCRIPTIONAL REGULATOR, ARSR FAMILY"/>
    <property type="match status" value="1"/>
</dbReference>
<evidence type="ECO:0000256" key="1">
    <source>
        <dbReference type="ARBA" id="ARBA00023015"/>
    </source>
</evidence>
<dbReference type="InterPro" id="IPR011991">
    <property type="entry name" value="ArsR-like_HTH"/>
</dbReference>
<dbReference type="Pfam" id="PF01022">
    <property type="entry name" value="HTH_5"/>
    <property type="match status" value="1"/>
</dbReference>
<sequence>MGFQESLKAMSDKTRREILNLLKDGDMTAGDIAAHFAMTQATVSHHLSVLKEGGLVSDRRNGKFIVYELNTSIIEEIMAWLIELKGKGDNEG</sequence>
<keyword evidence="1" id="KW-0805">Transcription regulation</keyword>
<evidence type="ECO:0000256" key="2">
    <source>
        <dbReference type="ARBA" id="ARBA00023125"/>
    </source>
</evidence>
<dbReference type="SUPFAM" id="SSF46785">
    <property type="entry name" value="Winged helix' DNA-binding domain"/>
    <property type="match status" value="1"/>
</dbReference>
<dbReference type="InterPro" id="IPR047796">
    <property type="entry name" value="SdpR-like_repress"/>
</dbReference>
<evidence type="ECO:0000256" key="3">
    <source>
        <dbReference type="ARBA" id="ARBA00023163"/>
    </source>
</evidence>
<dbReference type="CDD" id="cd00090">
    <property type="entry name" value="HTH_ARSR"/>
    <property type="match status" value="1"/>
</dbReference>
<dbReference type="NCBIfam" id="NF033789">
    <property type="entry name" value="repress_SdpR"/>
    <property type="match status" value="1"/>
</dbReference>
<feature type="domain" description="HTH arsR-type" evidence="4">
    <location>
        <begin position="1"/>
        <end position="89"/>
    </location>
</feature>
<dbReference type="EMBL" id="CP003108">
    <property type="protein sequence ID" value="AET67641.1"/>
    <property type="molecule type" value="Genomic_DNA"/>
</dbReference>
<keyword evidence="2" id="KW-0238">DNA-binding</keyword>
<gene>
    <name evidence="5" type="ordered locus">Desor_2032</name>
</gene>
<dbReference type="PROSITE" id="PS50987">
    <property type="entry name" value="HTH_ARSR_2"/>
    <property type="match status" value="1"/>
</dbReference>
<reference evidence="6" key="1">
    <citation type="submission" date="2011-11" db="EMBL/GenBank/DDBJ databases">
        <title>Complete sequence of Desulfosporosinus orientis DSM 765.</title>
        <authorList>
            <person name="Lucas S."/>
            <person name="Han J."/>
            <person name="Lapidus A."/>
            <person name="Cheng J.-F."/>
            <person name="Goodwin L."/>
            <person name="Pitluck S."/>
            <person name="Peters L."/>
            <person name="Ovchinnikova G."/>
            <person name="Teshima H."/>
            <person name="Detter J.C."/>
            <person name="Han C."/>
            <person name="Tapia R."/>
            <person name="Land M."/>
            <person name="Hauser L."/>
            <person name="Kyrpides N."/>
            <person name="Ivanova N."/>
            <person name="Pagani I."/>
            <person name="Pester M."/>
            <person name="Spring S."/>
            <person name="Ollivier B."/>
            <person name="Rattei T."/>
            <person name="Klenk H.-P."/>
            <person name="Wagner M."/>
            <person name="Loy A."/>
            <person name="Woyke T."/>
        </authorList>
    </citation>
    <scope>NUCLEOTIDE SEQUENCE [LARGE SCALE GENOMIC DNA]</scope>
    <source>
        <strain evidence="6">ATCC 19365 / DSM 765 / NCIMB 8382 / VKM B-1628</strain>
    </source>
</reference>
<dbReference type="OrthoDB" id="9799175at2"/>
<dbReference type="PATRIC" id="fig|768706.3.peg.2046"/>
<proteinExistence type="predicted"/>
<dbReference type="HOGENOM" id="CLU_097806_3_4_9"/>
<dbReference type="SMART" id="SM00418">
    <property type="entry name" value="HTH_ARSR"/>
    <property type="match status" value="1"/>
</dbReference>
<dbReference type="GO" id="GO:0003677">
    <property type="term" value="F:DNA binding"/>
    <property type="evidence" value="ECO:0007669"/>
    <property type="project" value="UniProtKB-KW"/>
</dbReference>
<name>G7WF30_DESOD</name>
<dbReference type="STRING" id="768706.Desor_2032"/>
<reference evidence="5 6" key="2">
    <citation type="journal article" date="2012" name="J. Bacteriol.">
        <title>Complete genome sequences of Desulfosporosinus orientis DSM765T, Desulfosporosinus youngiae DSM17734T, Desulfosporosinus meridiei DSM13257T, and Desulfosporosinus acidiphilus DSM22704T.</title>
        <authorList>
            <person name="Pester M."/>
            <person name="Brambilla E."/>
            <person name="Alazard D."/>
            <person name="Rattei T."/>
            <person name="Weinmaier T."/>
            <person name="Han J."/>
            <person name="Lucas S."/>
            <person name="Lapidus A."/>
            <person name="Cheng J.F."/>
            <person name="Goodwin L."/>
            <person name="Pitluck S."/>
            <person name="Peters L."/>
            <person name="Ovchinnikova G."/>
            <person name="Teshima H."/>
            <person name="Detter J.C."/>
            <person name="Han C.S."/>
            <person name="Tapia R."/>
            <person name="Land M.L."/>
            <person name="Hauser L."/>
            <person name="Kyrpides N.C."/>
            <person name="Ivanova N.N."/>
            <person name="Pagani I."/>
            <person name="Huntmann M."/>
            <person name="Wei C.L."/>
            <person name="Davenport K.W."/>
            <person name="Daligault H."/>
            <person name="Chain P.S."/>
            <person name="Chen A."/>
            <person name="Mavromatis K."/>
            <person name="Markowitz V."/>
            <person name="Szeto E."/>
            <person name="Mikhailova N."/>
            <person name="Pati A."/>
            <person name="Wagner M."/>
            <person name="Woyke T."/>
            <person name="Ollivier B."/>
            <person name="Klenk H.P."/>
            <person name="Spring S."/>
            <person name="Loy A."/>
        </authorList>
    </citation>
    <scope>NUCLEOTIDE SEQUENCE [LARGE SCALE GENOMIC DNA]</scope>
    <source>
        <strain evidence="6">ATCC 19365 / DSM 765 / NCIMB 8382 / VKM B-1628</strain>
    </source>
</reference>
<dbReference type="InterPro" id="IPR036388">
    <property type="entry name" value="WH-like_DNA-bd_sf"/>
</dbReference>
<dbReference type="InterPro" id="IPR036390">
    <property type="entry name" value="WH_DNA-bd_sf"/>
</dbReference>